<evidence type="ECO:0000259" key="3">
    <source>
        <dbReference type="PROSITE" id="PS50011"/>
    </source>
</evidence>
<organism evidence="4 5">
    <name type="scientific">Phytophthora palmivora</name>
    <dbReference type="NCBI Taxonomy" id="4796"/>
    <lineage>
        <taxon>Eukaryota</taxon>
        <taxon>Sar</taxon>
        <taxon>Stramenopiles</taxon>
        <taxon>Oomycota</taxon>
        <taxon>Peronosporomycetes</taxon>
        <taxon>Peronosporales</taxon>
        <taxon>Peronosporaceae</taxon>
        <taxon>Phytophthora</taxon>
    </lineage>
</organism>
<evidence type="ECO:0000313" key="5">
    <source>
        <dbReference type="Proteomes" id="UP000237271"/>
    </source>
</evidence>
<keyword evidence="4" id="KW-0723">Serine/threonine-protein kinase</keyword>
<dbReference type="Gene3D" id="1.10.510.10">
    <property type="entry name" value="Transferase(Phosphotransferase) domain 1"/>
    <property type="match status" value="1"/>
</dbReference>
<keyword evidence="4" id="KW-0418">Kinase</keyword>
<keyword evidence="5" id="KW-1185">Reference proteome</keyword>
<reference evidence="4 5" key="1">
    <citation type="journal article" date="2017" name="Genome Biol. Evol.">
        <title>Phytophthora megakarya and P. palmivora, closely related causal agents of cacao black pod rot, underwent increases in genome sizes and gene numbers by different mechanisms.</title>
        <authorList>
            <person name="Ali S.S."/>
            <person name="Shao J."/>
            <person name="Lary D.J."/>
            <person name="Kronmiller B."/>
            <person name="Shen D."/>
            <person name="Strem M.D."/>
            <person name="Amoako-Attah I."/>
            <person name="Akrofi A.Y."/>
            <person name="Begoude B.A."/>
            <person name="Ten Hoopen G.M."/>
            <person name="Coulibaly K."/>
            <person name="Kebe B.I."/>
            <person name="Melnick R.L."/>
            <person name="Guiltinan M.J."/>
            <person name="Tyler B.M."/>
            <person name="Meinhardt L.W."/>
            <person name="Bailey B.A."/>
        </authorList>
    </citation>
    <scope>NUCLEOTIDE SEQUENCE [LARGE SCALE GENOMIC DNA]</scope>
    <source>
        <strain evidence="5">sbr112.9</strain>
    </source>
</reference>
<dbReference type="Proteomes" id="UP000237271">
    <property type="component" value="Unassembled WGS sequence"/>
</dbReference>
<dbReference type="PROSITE" id="PS00108">
    <property type="entry name" value="PROTEIN_KINASE_ST"/>
    <property type="match status" value="1"/>
</dbReference>
<dbReference type="InterPro" id="IPR000719">
    <property type="entry name" value="Prot_kinase_dom"/>
</dbReference>
<dbReference type="InterPro" id="IPR011009">
    <property type="entry name" value="Kinase-like_dom_sf"/>
</dbReference>
<sequence length="474" mass="54293">MEVIPDILLEVGKLCYKMKENEDLCLQLHASAEFLWKHVETMVDGEEKSKTRFIHRYHRTLLKIRKTLRKHHKRGLFIRIWGNTFVVGQLKTLFNELDDLYKVMGLKSFQTVEGIHAIVEQTQKDLKNCAENVGAIRATLDEDGYKEGVVLLGVLSRFSDGSTNARDLPPEQVELAKKTFERAAAMMKQRSEELPLIPKWFIPRDAVEFDDDTILDQGAYATAHVGWWGQHGLGTEVAVKCLLADNEKAQEEFTRESTVWYGLDHPNIVKMYGACHVGNPIFFVCEYVKGGNFFTLFEKDKSHLWRLFYSAALGLRFLHEKRIVHGDLKCNNILVDGDTAKICDFGFSYVRERSDMSLQAYTKQIRWKAPEALAPVDQEQGSENNPRFASDVYSFGMCIIEAYLDGETPYGTDDDDTIIEKILDGKGYPRPGGLKDDEWALVLRLCDYNWEARLTISDALRTLKMFADREASNY</sequence>
<dbReference type="OrthoDB" id="164533at2759"/>
<evidence type="ECO:0000313" key="4">
    <source>
        <dbReference type="EMBL" id="POM75217.1"/>
    </source>
</evidence>
<dbReference type="InterPro" id="IPR001245">
    <property type="entry name" value="Ser-Thr/Tyr_kinase_cat_dom"/>
</dbReference>
<name>A0A2P4YBM5_9STRA</name>
<evidence type="ECO:0000256" key="1">
    <source>
        <dbReference type="ARBA" id="ARBA00022741"/>
    </source>
</evidence>
<dbReference type="SMART" id="SM00220">
    <property type="entry name" value="S_TKc"/>
    <property type="match status" value="1"/>
</dbReference>
<dbReference type="PANTHER" id="PTHR24418">
    <property type="entry name" value="TYROSINE-PROTEIN KINASE"/>
    <property type="match status" value="1"/>
</dbReference>
<gene>
    <name evidence="4" type="ORF">PHPALM_7713</name>
</gene>
<dbReference type="InterPro" id="IPR008271">
    <property type="entry name" value="Ser/Thr_kinase_AS"/>
</dbReference>
<proteinExistence type="predicted"/>
<evidence type="ECO:0000256" key="2">
    <source>
        <dbReference type="ARBA" id="ARBA00022840"/>
    </source>
</evidence>
<keyword evidence="1" id="KW-0547">Nucleotide-binding</keyword>
<dbReference type="InterPro" id="IPR050198">
    <property type="entry name" value="Non-receptor_tyrosine_kinases"/>
</dbReference>
<dbReference type="GO" id="GO:0004674">
    <property type="term" value="F:protein serine/threonine kinase activity"/>
    <property type="evidence" value="ECO:0007669"/>
    <property type="project" value="UniProtKB-KW"/>
</dbReference>
<protein>
    <submittedName>
        <fullName evidence="4">Serine/threonine protein Kinase</fullName>
    </submittedName>
</protein>
<keyword evidence="4" id="KW-0808">Transferase</keyword>
<comment type="caution">
    <text evidence="4">The sequence shown here is derived from an EMBL/GenBank/DDBJ whole genome shotgun (WGS) entry which is preliminary data.</text>
</comment>
<dbReference type="EMBL" id="NCKW01003974">
    <property type="protein sequence ID" value="POM75217.1"/>
    <property type="molecule type" value="Genomic_DNA"/>
</dbReference>
<dbReference type="AlphaFoldDB" id="A0A2P4YBM5"/>
<accession>A0A2P4YBM5</accession>
<keyword evidence="2" id="KW-0067">ATP-binding</keyword>
<feature type="domain" description="Protein kinase" evidence="3">
    <location>
        <begin position="209"/>
        <end position="466"/>
    </location>
</feature>
<dbReference type="GO" id="GO:0005524">
    <property type="term" value="F:ATP binding"/>
    <property type="evidence" value="ECO:0007669"/>
    <property type="project" value="UniProtKB-KW"/>
</dbReference>
<dbReference type="Pfam" id="PF07714">
    <property type="entry name" value="PK_Tyr_Ser-Thr"/>
    <property type="match status" value="1"/>
</dbReference>
<dbReference type="CDD" id="cd21037">
    <property type="entry name" value="MLKL_NTD"/>
    <property type="match status" value="1"/>
</dbReference>
<dbReference type="SUPFAM" id="SSF56112">
    <property type="entry name" value="Protein kinase-like (PK-like)"/>
    <property type="match status" value="1"/>
</dbReference>
<dbReference type="InterPro" id="IPR059179">
    <property type="entry name" value="MLKL-like_MCAfunc"/>
</dbReference>
<dbReference type="PROSITE" id="PS50011">
    <property type="entry name" value="PROTEIN_KINASE_DOM"/>
    <property type="match status" value="1"/>
</dbReference>